<evidence type="ECO:0000313" key="3">
    <source>
        <dbReference type="EMBL" id="GAA4316638.1"/>
    </source>
</evidence>
<comment type="caution">
    <text evidence="3">The sequence shown here is derived from an EMBL/GenBank/DDBJ whole genome shotgun (WGS) entry which is preliminary data.</text>
</comment>
<sequence>MRKMIDVYVPSAPTVQYLQEGGKALQFLAENKNNAEELPDIILLDIHMPLMSGWQFLEIFKNIRGTLSKPVWVYVVSSSIDPVDIHRSKEYNFVHDYIIKPITKNKLQDILK</sequence>
<dbReference type="SUPFAM" id="SSF52172">
    <property type="entry name" value="CheY-like"/>
    <property type="match status" value="1"/>
</dbReference>
<dbReference type="Pfam" id="PF00072">
    <property type="entry name" value="Response_reg"/>
    <property type="match status" value="1"/>
</dbReference>
<organism evidence="3 4">
    <name type="scientific">Mucilaginibacter gynuensis</name>
    <dbReference type="NCBI Taxonomy" id="1302236"/>
    <lineage>
        <taxon>Bacteria</taxon>
        <taxon>Pseudomonadati</taxon>
        <taxon>Bacteroidota</taxon>
        <taxon>Sphingobacteriia</taxon>
        <taxon>Sphingobacteriales</taxon>
        <taxon>Sphingobacteriaceae</taxon>
        <taxon>Mucilaginibacter</taxon>
    </lineage>
</organism>
<dbReference type="EMBL" id="BAABFT010000003">
    <property type="protein sequence ID" value="GAA4316638.1"/>
    <property type="molecule type" value="Genomic_DNA"/>
</dbReference>
<keyword evidence="4" id="KW-1185">Reference proteome</keyword>
<keyword evidence="1" id="KW-0597">Phosphoprotein</keyword>
<reference evidence="4" key="1">
    <citation type="journal article" date="2019" name="Int. J. Syst. Evol. Microbiol.">
        <title>The Global Catalogue of Microorganisms (GCM) 10K type strain sequencing project: providing services to taxonomists for standard genome sequencing and annotation.</title>
        <authorList>
            <consortium name="The Broad Institute Genomics Platform"/>
            <consortium name="The Broad Institute Genome Sequencing Center for Infectious Disease"/>
            <person name="Wu L."/>
            <person name="Ma J."/>
        </authorList>
    </citation>
    <scope>NUCLEOTIDE SEQUENCE [LARGE SCALE GENOMIC DNA]</scope>
    <source>
        <strain evidence="4">JCM 17705</strain>
    </source>
</reference>
<name>A0ABP8G3F2_9SPHI</name>
<evidence type="ECO:0000259" key="2">
    <source>
        <dbReference type="PROSITE" id="PS50110"/>
    </source>
</evidence>
<dbReference type="Proteomes" id="UP001500582">
    <property type="component" value="Unassembled WGS sequence"/>
</dbReference>
<proteinExistence type="predicted"/>
<dbReference type="InterPro" id="IPR001789">
    <property type="entry name" value="Sig_transdc_resp-reg_receiver"/>
</dbReference>
<evidence type="ECO:0000256" key="1">
    <source>
        <dbReference type="PROSITE-ProRule" id="PRU00169"/>
    </source>
</evidence>
<dbReference type="InterPro" id="IPR011006">
    <property type="entry name" value="CheY-like_superfamily"/>
</dbReference>
<protein>
    <recommendedName>
        <fullName evidence="2">Response regulatory domain-containing protein</fullName>
    </recommendedName>
</protein>
<dbReference type="PANTHER" id="PTHR44520">
    <property type="entry name" value="RESPONSE REGULATOR RCP1-RELATED"/>
    <property type="match status" value="1"/>
</dbReference>
<dbReference type="InterPro" id="IPR052893">
    <property type="entry name" value="TCS_response_regulator"/>
</dbReference>
<dbReference type="PROSITE" id="PS50110">
    <property type="entry name" value="RESPONSE_REGULATORY"/>
    <property type="match status" value="1"/>
</dbReference>
<dbReference type="PANTHER" id="PTHR44520:SF2">
    <property type="entry name" value="RESPONSE REGULATOR RCP1"/>
    <property type="match status" value="1"/>
</dbReference>
<gene>
    <name evidence="3" type="ORF">GCM10023149_13730</name>
</gene>
<accession>A0ABP8G3F2</accession>
<evidence type="ECO:0000313" key="4">
    <source>
        <dbReference type="Proteomes" id="UP001500582"/>
    </source>
</evidence>
<dbReference type="Gene3D" id="3.40.50.2300">
    <property type="match status" value="1"/>
</dbReference>
<feature type="domain" description="Response regulatory" evidence="2">
    <location>
        <begin position="1"/>
        <end position="112"/>
    </location>
</feature>
<feature type="modified residue" description="4-aspartylphosphate" evidence="1">
    <location>
        <position position="45"/>
    </location>
</feature>